<dbReference type="SUPFAM" id="SSF55486">
    <property type="entry name" value="Metalloproteases ('zincins'), catalytic domain"/>
    <property type="match status" value="1"/>
</dbReference>
<dbReference type="Proteomes" id="UP000070539">
    <property type="component" value="Unassembled WGS sequence"/>
</dbReference>
<dbReference type="STRING" id="36847.CLNEO_14740"/>
<gene>
    <name evidence="1" type="ORF">CLNEO_14740</name>
</gene>
<dbReference type="AlphaFoldDB" id="A0A136WEI4"/>
<name>A0A136WEI4_9FIRM</name>
<protein>
    <submittedName>
        <fullName evidence="1">Uncharacterized protein</fullName>
    </submittedName>
</protein>
<comment type="caution">
    <text evidence="1">The sequence shown here is derived from an EMBL/GenBank/DDBJ whole genome shotgun (WGS) entry which is preliminary data.</text>
</comment>
<evidence type="ECO:0000313" key="1">
    <source>
        <dbReference type="EMBL" id="KXL52932.1"/>
    </source>
</evidence>
<organism evidence="1 2">
    <name type="scientific">Anaerotignum neopropionicum</name>
    <dbReference type="NCBI Taxonomy" id="36847"/>
    <lineage>
        <taxon>Bacteria</taxon>
        <taxon>Bacillati</taxon>
        <taxon>Bacillota</taxon>
        <taxon>Clostridia</taxon>
        <taxon>Lachnospirales</taxon>
        <taxon>Anaerotignaceae</taxon>
        <taxon>Anaerotignum</taxon>
    </lineage>
</organism>
<sequence length="461" mass="52796">MLMGVLCVTVTAAGLFLGSAEGKSTDVLSMQQQESKIVALLGDLNEHAPDSVKNKLRQLINDAESRIAERESKGDYRITREEVKLWKAITDLLDKETIRQYGVYYYKNLGFTVGSGQQQMDYGMETMENLKKEISTQDWNSLNKIRNDYFAAEENGTQNSTVNAEFKMREILKNYRALDADAIILNTLSDKNQQTLGMFIITPEHEAVYQDGAENGLNRLEAEEQEALHQIWEETTAILPKEMFTNFKYFVVAGDGEYGVLAYVTKLGSENEVWSMAVDWADIKDDGFYPYTVVHEMAHYITLNDNQLKYDKGSGYPIDRYTEWMCVAKEDSYIQAYYNLFWRDIIIDWYVNPENPYFFFRHQSEFVSSYASTDCAEDMAESFAAYVLLEKASTPEAQAKLDFFDSYPELKAIKTDILNNIKENDVYVSPTIAMENTTEVKKEELDGFVNVLVGITEILCK</sequence>
<keyword evidence="2" id="KW-1185">Reference proteome</keyword>
<proteinExistence type="predicted"/>
<evidence type="ECO:0000313" key="2">
    <source>
        <dbReference type="Proteomes" id="UP000070539"/>
    </source>
</evidence>
<dbReference type="EMBL" id="LRVM01000004">
    <property type="protein sequence ID" value="KXL52932.1"/>
    <property type="molecule type" value="Genomic_DNA"/>
</dbReference>
<accession>A0A136WEI4</accession>
<reference evidence="1 2" key="1">
    <citation type="submission" date="2016-01" db="EMBL/GenBank/DDBJ databases">
        <title>Genome sequence of Clostridium neopropionicum X4, DSM-3847.</title>
        <authorList>
            <person name="Poehlein A."/>
            <person name="Beck M.H."/>
            <person name="Bengelsdorf F.R."/>
            <person name="Daniel R."/>
            <person name="Duerre P."/>
        </authorList>
    </citation>
    <scope>NUCLEOTIDE SEQUENCE [LARGE SCALE GENOMIC DNA]</scope>
    <source>
        <strain evidence="1 2">DSM-3847</strain>
    </source>
</reference>